<dbReference type="InterPro" id="IPR013328">
    <property type="entry name" value="6PGD_dom2"/>
</dbReference>
<dbReference type="Gene3D" id="1.10.1040.10">
    <property type="entry name" value="N-(1-d-carboxylethyl)-l-norvaline Dehydrogenase, domain 2"/>
    <property type="match status" value="1"/>
</dbReference>
<evidence type="ECO:0000256" key="3">
    <source>
        <dbReference type="ARBA" id="ARBA00023027"/>
    </source>
</evidence>
<sequence>MIVKVGFIGLGIMGKPMSINLIQAGFDTYVSDINMKAVEEVAAYGGTPCKTNKEIAEKCDVIITMLPTAQHVEKVLFGEDGIAQNGNPNTIVIDMSSVSPEDSRLFANRLKEYNMRFLDAPVSGGEPMAIDGTLSIMVGGEEDVFNEVLSIFQAMGKSIVNVGGHGTGSAAKLANQIMVSIHLAALSEACVFASKSGIQLNKLYEAIHSGLAGSAVMDAKMPKIIERDFEPGGRIEINFKDLNNVQSAANALGVPLPVTHLVKEIFSSEIANGHAKKDHSHIINYFERMANHRVQRPNNSTYKSSANV</sequence>
<keyword evidence="7" id="KW-1185">Reference proteome</keyword>
<accession>A0ABT2WC87</accession>
<evidence type="ECO:0000259" key="5">
    <source>
        <dbReference type="Pfam" id="PF14833"/>
    </source>
</evidence>
<dbReference type="InterPro" id="IPR015815">
    <property type="entry name" value="HIBADH-related"/>
</dbReference>
<dbReference type="GO" id="GO:0008679">
    <property type="term" value="F:2-hydroxy-3-oxopropionate reductase activity"/>
    <property type="evidence" value="ECO:0007669"/>
    <property type="project" value="UniProtKB-EC"/>
</dbReference>
<dbReference type="PIRSF" id="PIRSF000103">
    <property type="entry name" value="HIBADH"/>
    <property type="match status" value="1"/>
</dbReference>
<dbReference type="Proteomes" id="UP001208656">
    <property type="component" value="Unassembled WGS sequence"/>
</dbReference>
<evidence type="ECO:0000259" key="4">
    <source>
        <dbReference type="Pfam" id="PF03446"/>
    </source>
</evidence>
<keyword evidence="2 6" id="KW-0560">Oxidoreductase</keyword>
<comment type="caution">
    <text evidence="6">The sequence shown here is derived from an EMBL/GenBank/DDBJ whole genome shotgun (WGS) entry which is preliminary data.</text>
</comment>
<feature type="domain" description="3-hydroxyisobutyrate dehydrogenase-like NAD-binding" evidence="5">
    <location>
        <begin position="166"/>
        <end position="285"/>
    </location>
</feature>
<protein>
    <submittedName>
        <fullName evidence="6">2-hydroxy-3-oxopropionate reductase</fullName>
        <ecNumber evidence="6">1.1.1.60</ecNumber>
    </submittedName>
</protein>
<evidence type="ECO:0000256" key="2">
    <source>
        <dbReference type="ARBA" id="ARBA00023002"/>
    </source>
</evidence>
<reference evidence="6 7" key="1">
    <citation type="submission" date="2022-10" db="EMBL/GenBank/DDBJ databases">
        <title>Description of Fervidibacillus gen. nov. in the family Fervidibacillaceae fam. nov. with two species, Fervidibacillus albus sp. nov., and Fervidibacillus halotolerans sp. nov., isolated from tidal flat sediments.</title>
        <authorList>
            <person name="Kwon K.K."/>
            <person name="Yang S.-H."/>
        </authorList>
    </citation>
    <scope>NUCLEOTIDE SEQUENCE [LARGE SCALE GENOMIC DNA]</scope>
    <source>
        <strain evidence="6 7">DSM 23332</strain>
    </source>
</reference>
<evidence type="ECO:0000256" key="1">
    <source>
        <dbReference type="ARBA" id="ARBA00009080"/>
    </source>
</evidence>
<evidence type="ECO:0000313" key="7">
    <source>
        <dbReference type="Proteomes" id="UP001208656"/>
    </source>
</evidence>
<dbReference type="PANTHER" id="PTHR43060">
    <property type="entry name" value="3-HYDROXYISOBUTYRATE DEHYDROGENASE-LIKE 1, MITOCHONDRIAL-RELATED"/>
    <property type="match status" value="1"/>
</dbReference>
<comment type="similarity">
    <text evidence="1">Belongs to the HIBADH-related family.</text>
</comment>
<dbReference type="SUPFAM" id="SSF51735">
    <property type="entry name" value="NAD(P)-binding Rossmann-fold domains"/>
    <property type="match status" value="1"/>
</dbReference>
<gene>
    <name evidence="6" type="ORF">OEV82_02320</name>
</gene>
<organism evidence="6 7">
    <name type="scientific">Pallidibacillus thermolactis</name>
    <dbReference type="NCBI Taxonomy" id="251051"/>
    <lineage>
        <taxon>Bacteria</taxon>
        <taxon>Bacillati</taxon>
        <taxon>Bacillota</taxon>
        <taxon>Bacilli</taxon>
        <taxon>Bacillales</taxon>
        <taxon>Bacillaceae</taxon>
        <taxon>Pallidibacillus</taxon>
    </lineage>
</organism>
<dbReference type="NCBIfam" id="TIGR01505">
    <property type="entry name" value="tartro_sem_red"/>
    <property type="match status" value="1"/>
</dbReference>
<dbReference type="Gene3D" id="3.40.50.720">
    <property type="entry name" value="NAD(P)-binding Rossmann-like Domain"/>
    <property type="match status" value="1"/>
</dbReference>
<dbReference type="InterPro" id="IPR006398">
    <property type="entry name" value="Tartro_sem_red"/>
</dbReference>
<dbReference type="PANTHER" id="PTHR43060:SF3">
    <property type="entry name" value="2-HYDROXY-3-OXOPROPIONATE REDUCTASE"/>
    <property type="match status" value="1"/>
</dbReference>
<dbReference type="SUPFAM" id="SSF48179">
    <property type="entry name" value="6-phosphogluconate dehydrogenase C-terminal domain-like"/>
    <property type="match status" value="1"/>
</dbReference>
<dbReference type="RefSeq" id="WP_263060871.1">
    <property type="nucleotide sequence ID" value="NZ_JAOUSE010000003.1"/>
</dbReference>
<dbReference type="PROSITE" id="PS00895">
    <property type="entry name" value="3_HYDROXYISOBUT_DH"/>
    <property type="match status" value="1"/>
</dbReference>
<dbReference type="InterPro" id="IPR002204">
    <property type="entry name" value="3-OH-isobutyrate_DH-rel_CS"/>
</dbReference>
<dbReference type="EC" id="1.1.1.60" evidence="6"/>
<dbReference type="InterPro" id="IPR008927">
    <property type="entry name" value="6-PGluconate_DH-like_C_sf"/>
</dbReference>
<dbReference type="Pfam" id="PF03446">
    <property type="entry name" value="NAD_binding_2"/>
    <property type="match status" value="1"/>
</dbReference>
<keyword evidence="3" id="KW-0520">NAD</keyword>
<dbReference type="InterPro" id="IPR036291">
    <property type="entry name" value="NAD(P)-bd_dom_sf"/>
</dbReference>
<feature type="domain" description="6-phosphogluconate dehydrogenase NADP-binding" evidence="4">
    <location>
        <begin position="4"/>
        <end position="163"/>
    </location>
</feature>
<dbReference type="EMBL" id="JAOUSE010000003">
    <property type="protein sequence ID" value="MCU9593290.1"/>
    <property type="molecule type" value="Genomic_DNA"/>
</dbReference>
<name>A0ABT2WC87_9BACI</name>
<dbReference type="Pfam" id="PF14833">
    <property type="entry name" value="NAD_binding_11"/>
    <property type="match status" value="1"/>
</dbReference>
<proteinExistence type="inferred from homology"/>
<evidence type="ECO:0000313" key="6">
    <source>
        <dbReference type="EMBL" id="MCU9593290.1"/>
    </source>
</evidence>
<dbReference type="InterPro" id="IPR006115">
    <property type="entry name" value="6PGDH_NADP-bd"/>
</dbReference>
<dbReference type="InterPro" id="IPR029154">
    <property type="entry name" value="HIBADH-like_NADP-bd"/>
</dbReference>